<dbReference type="EMBL" id="CP048882">
    <property type="protein sequence ID" value="QPP06681.1"/>
    <property type="molecule type" value="Genomic_DNA"/>
</dbReference>
<proteinExistence type="predicted"/>
<dbReference type="GO" id="GO:0003700">
    <property type="term" value="F:DNA-binding transcription factor activity"/>
    <property type="evidence" value="ECO:0007669"/>
    <property type="project" value="TreeGrafter"/>
</dbReference>
<evidence type="ECO:0000313" key="5">
    <source>
        <dbReference type="Proteomes" id="UP000595046"/>
    </source>
</evidence>
<dbReference type="PANTHER" id="PTHR30055">
    <property type="entry name" value="HTH-TYPE TRANSCRIPTIONAL REGULATOR RUTR"/>
    <property type="match status" value="1"/>
</dbReference>
<sequence>MPTARETLLEAAHTAVGTQPWTGVRMVDVATAAGVSRQTLYNEFGTKEGLGAALVNRLVDGFVEGAVRAAAEGSRGGADPVASFAAAAAWMLRTARDEPIVRAALTGCWGTPMPLPAADAATVDAAGAPAVHPGEPGALAATLCKRMMEGFSPNGSSGRLGLACEAGIRIALSFVVAPSSERRDEDAVGQIREVVRALLAQPR</sequence>
<reference evidence="5" key="1">
    <citation type="submission" date="2020-02" db="EMBL/GenBank/DDBJ databases">
        <title>Streptomyces sp. ASO4wet.</title>
        <authorList>
            <person name="Risdian C."/>
            <person name="Landwehr W."/>
            <person name="Schupp P."/>
            <person name="Wink J."/>
        </authorList>
    </citation>
    <scope>NUCLEOTIDE SEQUENCE [LARGE SCALE GENOMIC DNA]</scope>
    <source>
        <strain evidence="5">ASO4wet</strain>
    </source>
</reference>
<dbReference type="PROSITE" id="PS50977">
    <property type="entry name" value="HTH_TETR_2"/>
    <property type="match status" value="1"/>
</dbReference>
<evidence type="ECO:0000259" key="3">
    <source>
        <dbReference type="PROSITE" id="PS50977"/>
    </source>
</evidence>
<dbReference type="KEGG" id="sbat:G4Z16_10045"/>
<dbReference type="Gene3D" id="1.10.357.10">
    <property type="entry name" value="Tetracycline Repressor, domain 2"/>
    <property type="match status" value="1"/>
</dbReference>
<dbReference type="SUPFAM" id="SSF46689">
    <property type="entry name" value="Homeodomain-like"/>
    <property type="match status" value="1"/>
</dbReference>
<keyword evidence="5" id="KW-1185">Reference proteome</keyword>
<dbReference type="Pfam" id="PF00440">
    <property type="entry name" value="TetR_N"/>
    <property type="match status" value="1"/>
</dbReference>
<dbReference type="AlphaFoldDB" id="A0A7T1T5D3"/>
<dbReference type="RefSeq" id="WP_197350505.1">
    <property type="nucleotide sequence ID" value="NZ_CP048882.1"/>
</dbReference>
<protein>
    <submittedName>
        <fullName evidence="4">TetR/AcrR family transcriptional regulator</fullName>
    </submittedName>
</protein>
<evidence type="ECO:0000256" key="1">
    <source>
        <dbReference type="ARBA" id="ARBA00023125"/>
    </source>
</evidence>
<gene>
    <name evidence="4" type="ORF">G4Z16_10045</name>
</gene>
<feature type="domain" description="HTH tetR-type" evidence="3">
    <location>
        <begin position="2"/>
        <end position="62"/>
    </location>
</feature>
<dbReference type="Proteomes" id="UP000595046">
    <property type="component" value="Chromosome"/>
</dbReference>
<evidence type="ECO:0000313" key="4">
    <source>
        <dbReference type="EMBL" id="QPP06681.1"/>
    </source>
</evidence>
<dbReference type="PANTHER" id="PTHR30055:SF146">
    <property type="entry name" value="HTH-TYPE TRANSCRIPTIONAL DUAL REGULATOR CECR"/>
    <property type="match status" value="1"/>
</dbReference>
<feature type="DNA-binding region" description="H-T-H motif" evidence="2">
    <location>
        <begin position="25"/>
        <end position="44"/>
    </location>
</feature>
<dbReference type="GO" id="GO:0000976">
    <property type="term" value="F:transcription cis-regulatory region binding"/>
    <property type="evidence" value="ECO:0007669"/>
    <property type="project" value="TreeGrafter"/>
</dbReference>
<evidence type="ECO:0000256" key="2">
    <source>
        <dbReference type="PROSITE-ProRule" id="PRU00335"/>
    </source>
</evidence>
<dbReference type="InterPro" id="IPR009057">
    <property type="entry name" value="Homeodomain-like_sf"/>
</dbReference>
<keyword evidence="1 2" id="KW-0238">DNA-binding</keyword>
<dbReference type="InterPro" id="IPR050109">
    <property type="entry name" value="HTH-type_TetR-like_transc_reg"/>
</dbReference>
<name>A0A7T1T5D3_9ACTN</name>
<dbReference type="InterPro" id="IPR001647">
    <property type="entry name" value="HTH_TetR"/>
</dbReference>
<accession>A0A7T1T5D3</accession>
<organism evidence="4 5">
    <name type="scientific">Streptomyces bathyalis</name>
    <dbReference type="NCBI Taxonomy" id="2710756"/>
    <lineage>
        <taxon>Bacteria</taxon>
        <taxon>Bacillati</taxon>
        <taxon>Actinomycetota</taxon>
        <taxon>Actinomycetes</taxon>
        <taxon>Kitasatosporales</taxon>
        <taxon>Streptomycetaceae</taxon>
        <taxon>Streptomyces</taxon>
    </lineage>
</organism>